<name>A0A835L715_SPOEX</name>
<comment type="caution">
    <text evidence="1">The sequence shown here is derived from an EMBL/GenBank/DDBJ whole genome shotgun (WGS) entry which is preliminary data.</text>
</comment>
<dbReference type="Proteomes" id="UP000648187">
    <property type="component" value="Unassembled WGS sequence"/>
</dbReference>
<gene>
    <name evidence="1" type="ORF">HW555_003496</name>
</gene>
<reference evidence="1" key="1">
    <citation type="submission" date="2020-08" db="EMBL/GenBank/DDBJ databases">
        <title>Spodoptera exigua strain:BAW_Kor-Di-RS1 Genome sequencing and assembly.</title>
        <authorList>
            <person name="Kim J."/>
            <person name="Nam H.Y."/>
            <person name="Kwon M."/>
            <person name="Choi J.H."/>
            <person name="Cho S.R."/>
            <person name="Kim G.-H."/>
        </authorList>
    </citation>
    <scope>NUCLEOTIDE SEQUENCE</scope>
    <source>
        <strain evidence="1">BAW_Kor-Di-RS1</strain>
        <tissue evidence="1">Whole-body</tissue>
    </source>
</reference>
<organism evidence="1 2">
    <name type="scientific">Spodoptera exigua</name>
    <name type="common">Beet armyworm</name>
    <name type="synonym">Noctua fulgens</name>
    <dbReference type="NCBI Taxonomy" id="7107"/>
    <lineage>
        <taxon>Eukaryota</taxon>
        <taxon>Metazoa</taxon>
        <taxon>Ecdysozoa</taxon>
        <taxon>Arthropoda</taxon>
        <taxon>Hexapoda</taxon>
        <taxon>Insecta</taxon>
        <taxon>Pterygota</taxon>
        <taxon>Neoptera</taxon>
        <taxon>Endopterygota</taxon>
        <taxon>Lepidoptera</taxon>
        <taxon>Glossata</taxon>
        <taxon>Ditrysia</taxon>
        <taxon>Noctuoidea</taxon>
        <taxon>Noctuidae</taxon>
        <taxon>Amphipyrinae</taxon>
        <taxon>Spodoptera</taxon>
    </lineage>
</organism>
<accession>A0A835L715</accession>
<evidence type="ECO:0000313" key="2">
    <source>
        <dbReference type="Proteomes" id="UP000648187"/>
    </source>
</evidence>
<dbReference type="EMBL" id="JACKWZ010000034">
    <property type="protein sequence ID" value="KAF9420275.1"/>
    <property type="molecule type" value="Genomic_DNA"/>
</dbReference>
<evidence type="ECO:0000313" key="1">
    <source>
        <dbReference type="EMBL" id="KAF9420275.1"/>
    </source>
</evidence>
<dbReference type="AlphaFoldDB" id="A0A835L715"/>
<sequence length="94" mass="10998">MFNMNVVPDLILKAPHRAQFVPHNLEDRTNNLGLRFHQQDALGQVADHLDQNATNEDINIILMIMMTIFHREQDVGDVVTFSYDFEDHQHQCLR</sequence>
<protein>
    <submittedName>
        <fullName evidence="1">Uncharacterized protein</fullName>
    </submittedName>
</protein>
<proteinExistence type="predicted"/>
<keyword evidence="2" id="KW-1185">Reference proteome</keyword>